<dbReference type="RefSeq" id="WP_216517299.1">
    <property type="nucleotide sequence ID" value="NZ_JAHLPM010000003.1"/>
</dbReference>
<proteinExistence type="predicted"/>
<dbReference type="Proteomes" id="UP000749471">
    <property type="component" value="Unassembled WGS sequence"/>
</dbReference>
<evidence type="ECO:0000313" key="1">
    <source>
        <dbReference type="EMBL" id="MBU5437311.1"/>
    </source>
</evidence>
<sequence length="81" mass="9273">MSKMNYCVNCRRIDYYDGVCSYCQSDNIKTLETKAPVNVIGTKTKGRVLNVKGQMVNIICVSEDKSKYLRECEAQELQKIL</sequence>
<organism evidence="1 2">
    <name type="scientific">Tissierella simiarum</name>
    <dbReference type="NCBI Taxonomy" id="2841534"/>
    <lineage>
        <taxon>Bacteria</taxon>
        <taxon>Bacillati</taxon>
        <taxon>Bacillota</taxon>
        <taxon>Tissierellia</taxon>
        <taxon>Tissierellales</taxon>
        <taxon>Tissierellaceae</taxon>
        <taxon>Tissierella</taxon>
    </lineage>
</organism>
<gene>
    <name evidence="1" type="ORF">KQI42_04780</name>
</gene>
<dbReference type="EMBL" id="JAHLPM010000003">
    <property type="protein sequence ID" value="MBU5437311.1"/>
    <property type="molecule type" value="Genomic_DNA"/>
</dbReference>
<keyword evidence="2" id="KW-1185">Reference proteome</keyword>
<reference evidence="1 2" key="1">
    <citation type="submission" date="2021-06" db="EMBL/GenBank/DDBJ databases">
        <authorList>
            <person name="Sun Q."/>
            <person name="Li D."/>
        </authorList>
    </citation>
    <scope>NUCLEOTIDE SEQUENCE [LARGE SCALE GENOMIC DNA]</scope>
    <source>
        <strain evidence="1 2">MSJ-40</strain>
    </source>
</reference>
<evidence type="ECO:0000313" key="2">
    <source>
        <dbReference type="Proteomes" id="UP000749471"/>
    </source>
</evidence>
<accession>A0ABS6E318</accession>
<comment type="caution">
    <text evidence="1">The sequence shown here is derived from an EMBL/GenBank/DDBJ whole genome shotgun (WGS) entry which is preliminary data.</text>
</comment>
<protein>
    <submittedName>
        <fullName evidence="1">Uncharacterized protein</fullName>
    </submittedName>
</protein>
<name>A0ABS6E318_9FIRM</name>